<proteinExistence type="predicted"/>
<keyword evidence="2" id="KW-1185">Reference proteome</keyword>
<gene>
    <name evidence="1" type="ORF">L1987_14687</name>
</gene>
<evidence type="ECO:0000313" key="2">
    <source>
        <dbReference type="Proteomes" id="UP001056120"/>
    </source>
</evidence>
<reference evidence="2" key="1">
    <citation type="journal article" date="2022" name="Mol. Ecol. Resour.">
        <title>The genomes of chicory, endive, great burdock and yacon provide insights into Asteraceae palaeo-polyploidization history and plant inulin production.</title>
        <authorList>
            <person name="Fan W."/>
            <person name="Wang S."/>
            <person name="Wang H."/>
            <person name="Wang A."/>
            <person name="Jiang F."/>
            <person name="Liu H."/>
            <person name="Zhao H."/>
            <person name="Xu D."/>
            <person name="Zhang Y."/>
        </authorList>
    </citation>
    <scope>NUCLEOTIDE SEQUENCE [LARGE SCALE GENOMIC DNA]</scope>
    <source>
        <strain evidence="2">cv. Yunnan</strain>
    </source>
</reference>
<sequence>MGVNAYPENVTADVAGNKNLELNMLRYFHYSIPTASLVLSSSATGAFVLTVLVVTLLTVSTTSLQNYRSFVLGLI</sequence>
<reference evidence="1 2" key="2">
    <citation type="journal article" date="2022" name="Mol. Ecol. Resour.">
        <title>The genomes of chicory, endive, great burdock and yacon provide insights into Asteraceae paleo-polyploidization history and plant inulin production.</title>
        <authorList>
            <person name="Fan W."/>
            <person name="Wang S."/>
            <person name="Wang H."/>
            <person name="Wang A."/>
            <person name="Jiang F."/>
            <person name="Liu H."/>
            <person name="Zhao H."/>
            <person name="Xu D."/>
            <person name="Zhang Y."/>
        </authorList>
    </citation>
    <scope>NUCLEOTIDE SEQUENCE [LARGE SCALE GENOMIC DNA]</scope>
    <source>
        <strain evidence="2">cv. Yunnan</strain>
        <tissue evidence="1">Leaves</tissue>
    </source>
</reference>
<accession>A0ACB9J5I8</accession>
<dbReference type="Proteomes" id="UP001056120">
    <property type="component" value="Linkage Group LG05"/>
</dbReference>
<evidence type="ECO:0000313" key="1">
    <source>
        <dbReference type="EMBL" id="KAI3815035.1"/>
    </source>
</evidence>
<organism evidence="1 2">
    <name type="scientific">Smallanthus sonchifolius</name>
    <dbReference type="NCBI Taxonomy" id="185202"/>
    <lineage>
        <taxon>Eukaryota</taxon>
        <taxon>Viridiplantae</taxon>
        <taxon>Streptophyta</taxon>
        <taxon>Embryophyta</taxon>
        <taxon>Tracheophyta</taxon>
        <taxon>Spermatophyta</taxon>
        <taxon>Magnoliopsida</taxon>
        <taxon>eudicotyledons</taxon>
        <taxon>Gunneridae</taxon>
        <taxon>Pentapetalae</taxon>
        <taxon>asterids</taxon>
        <taxon>campanulids</taxon>
        <taxon>Asterales</taxon>
        <taxon>Asteraceae</taxon>
        <taxon>Asteroideae</taxon>
        <taxon>Heliantheae alliance</taxon>
        <taxon>Millerieae</taxon>
        <taxon>Smallanthus</taxon>
    </lineage>
</organism>
<dbReference type="EMBL" id="CM042022">
    <property type="protein sequence ID" value="KAI3815035.1"/>
    <property type="molecule type" value="Genomic_DNA"/>
</dbReference>
<comment type="caution">
    <text evidence="1">The sequence shown here is derived from an EMBL/GenBank/DDBJ whole genome shotgun (WGS) entry which is preliminary data.</text>
</comment>
<protein>
    <submittedName>
        <fullName evidence="1">Uncharacterized protein</fullName>
    </submittedName>
</protein>
<name>A0ACB9J5I8_9ASTR</name>